<evidence type="ECO:0000256" key="3">
    <source>
        <dbReference type="ARBA" id="ARBA00022475"/>
    </source>
</evidence>
<keyword evidence="6 9" id="KW-0472">Membrane</keyword>
<evidence type="ECO:0000259" key="10">
    <source>
        <dbReference type="Pfam" id="PF00060"/>
    </source>
</evidence>
<evidence type="ECO:0000256" key="1">
    <source>
        <dbReference type="ARBA" id="ARBA00004651"/>
    </source>
</evidence>
<evidence type="ECO:0000313" key="11">
    <source>
        <dbReference type="EMBL" id="OXA53894.1"/>
    </source>
</evidence>
<proteinExistence type="inferred from homology"/>
<feature type="transmembrane region" description="Helical" evidence="9">
    <location>
        <begin position="338"/>
        <end position="359"/>
    </location>
</feature>
<comment type="caution">
    <text evidence="11">The sequence shown here is derived from an EMBL/GenBank/DDBJ whole genome shotgun (WGS) entry which is preliminary data.</text>
</comment>
<keyword evidence="8" id="KW-0325">Glycoprotein</keyword>
<feature type="transmembrane region" description="Helical" evidence="9">
    <location>
        <begin position="615"/>
        <end position="639"/>
    </location>
</feature>
<dbReference type="SUPFAM" id="SSF53850">
    <property type="entry name" value="Periplasmic binding protein-like II"/>
    <property type="match status" value="1"/>
</dbReference>
<reference evidence="11 12" key="1">
    <citation type="submission" date="2015-12" db="EMBL/GenBank/DDBJ databases">
        <title>The genome of Folsomia candida.</title>
        <authorList>
            <person name="Faddeeva A."/>
            <person name="Derks M.F."/>
            <person name="Anvar Y."/>
            <person name="Smit S."/>
            <person name="Van Straalen N."/>
            <person name="Roelofs D."/>
        </authorList>
    </citation>
    <scope>NUCLEOTIDE SEQUENCE [LARGE SCALE GENOMIC DNA]</scope>
    <source>
        <strain evidence="11 12">VU population</strain>
        <tissue evidence="11">Whole body</tissue>
    </source>
</reference>
<dbReference type="Gene3D" id="1.10.287.70">
    <property type="match status" value="1"/>
</dbReference>
<dbReference type="AlphaFoldDB" id="A0A226E9U9"/>
<keyword evidence="5 9" id="KW-1133">Transmembrane helix</keyword>
<evidence type="ECO:0000313" key="12">
    <source>
        <dbReference type="Proteomes" id="UP000198287"/>
    </source>
</evidence>
<keyword evidence="4 9" id="KW-0812">Transmembrane</keyword>
<keyword evidence="7 11" id="KW-0675">Receptor</keyword>
<organism evidence="11 12">
    <name type="scientific">Folsomia candida</name>
    <name type="common">Springtail</name>
    <dbReference type="NCBI Taxonomy" id="158441"/>
    <lineage>
        <taxon>Eukaryota</taxon>
        <taxon>Metazoa</taxon>
        <taxon>Ecdysozoa</taxon>
        <taxon>Arthropoda</taxon>
        <taxon>Hexapoda</taxon>
        <taxon>Collembola</taxon>
        <taxon>Entomobryomorpha</taxon>
        <taxon>Isotomoidea</taxon>
        <taxon>Isotomidae</taxon>
        <taxon>Proisotominae</taxon>
        <taxon>Folsomia</taxon>
    </lineage>
</organism>
<evidence type="ECO:0000256" key="4">
    <source>
        <dbReference type="ARBA" id="ARBA00022692"/>
    </source>
</evidence>
<feature type="transmembrane region" description="Helical" evidence="9">
    <location>
        <begin position="404"/>
        <end position="424"/>
    </location>
</feature>
<comment type="similarity">
    <text evidence="2">Belongs to the glutamate-gated ion channel (TC 1.A.10.1) family.</text>
</comment>
<gene>
    <name evidence="11" type="ORF">Fcan01_10385</name>
</gene>
<dbReference type="InterPro" id="IPR052192">
    <property type="entry name" value="Insect_Ionotropic_Sensory_Rcpt"/>
</dbReference>
<comment type="subcellular location">
    <subcellularLocation>
        <location evidence="1">Cell membrane</location>
        <topology evidence="1">Multi-pass membrane protein</topology>
    </subcellularLocation>
</comment>
<dbReference type="PANTHER" id="PTHR42643">
    <property type="entry name" value="IONOTROPIC RECEPTOR 20A-RELATED"/>
    <property type="match status" value="1"/>
</dbReference>
<dbReference type="OrthoDB" id="6506757at2759"/>
<evidence type="ECO:0000256" key="2">
    <source>
        <dbReference type="ARBA" id="ARBA00008685"/>
    </source>
</evidence>
<dbReference type="GO" id="GO:0005886">
    <property type="term" value="C:plasma membrane"/>
    <property type="evidence" value="ECO:0007669"/>
    <property type="project" value="UniProtKB-SubCell"/>
</dbReference>
<dbReference type="GO" id="GO:0015276">
    <property type="term" value="F:ligand-gated monoatomic ion channel activity"/>
    <property type="evidence" value="ECO:0007669"/>
    <property type="project" value="InterPro"/>
</dbReference>
<dbReference type="GO" id="GO:0050906">
    <property type="term" value="P:detection of stimulus involved in sensory perception"/>
    <property type="evidence" value="ECO:0007669"/>
    <property type="project" value="UniProtKB-ARBA"/>
</dbReference>
<keyword evidence="12" id="KW-1185">Reference proteome</keyword>
<evidence type="ECO:0000256" key="9">
    <source>
        <dbReference type="SAM" id="Phobius"/>
    </source>
</evidence>
<dbReference type="Pfam" id="PF00060">
    <property type="entry name" value="Lig_chan"/>
    <property type="match status" value="1"/>
</dbReference>
<dbReference type="PANTHER" id="PTHR42643:SF24">
    <property type="entry name" value="IONOTROPIC RECEPTOR 60A"/>
    <property type="match status" value="1"/>
</dbReference>
<feature type="domain" description="Ionotropic glutamate receptor C-terminal" evidence="10">
    <location>
        <begin position="337"/>
        <end position="621"/>
    </location>
</feature>
<sequence length="662" mass="75801">MGGFIVNLVRTRSPECSIVFIWKNVENWDGLITGVMSNLRLIPYYNAAFYNLPGKSYATNFSIVTITQNQKAATCKMAVVMIEDIRTEFLEQIRTIISTRDSHFYAKFYSNSDLLRTFSPTYKPFITTHSDPWVWATPSPSLLDRLLLTDTLPGRTKYKLGLSSKPSGELYIKSVCYFCNNGNPQLVEHSLAEPNHDFFRDYFRNLNGKLLRISFPAIQWIIEIDPRVSVNNAKRGKWKPLFDDFLVKSFNFTYYMFLTTGKGSGKQFPNGTWTGVVGDLLYGKADVGIATANAPDRIHHITFTNSFFDKNELSIFTTSGVRIFSPLALLWSFDTLSWMFIGIATVIVILTFSFISWFYGYHFDVKEPGGLVIAKEEKNIPLTNHTFFVLTSYLNQASAIPKFAAFRCFVAFWLFFTLIITTIYRSKMVGFLAFPLYESLPQTYRDLAYSNFTLGFVMEGDSALNTFKASRDHVYVKLIKKMEIIPLNALNCVERILKRAGYACISYTQSMEYVKTKNLSCSESRKLIRAKETTYSIFVGLALTGGSIYKEGFDRMIARTRSFHLPEVWKVFNLYHNVYLPKRAWWLETNNSEKLRQTSKADENDDLTLRHISGAFYVLAGCLALCLVFFTMEVITYWLKAYKVTKMNHAAPVSKIVTPCPI</sequence>
<evidence type="ECO:0000256" key="7">
    <source>
        <dbReference type="ARBA" id="ARBA00023170"/>
    </source>
</evidence>
<evidence type="ECO:0000256" key="5">
    <source>
        <dbReference type="ARBA" id="ARBA00022989"/>
    </source>
</evidence>
<evidence type="ECO:0000256" key="6">
    <source>
        <dbReference type="ARBA" id="ARBA00023136"/>
    </source>
</evidence>
<protein>
    <submittedName>
        <fullName evidence="11">Glutamate receptor ionotropic, delta-2</fullName>
    </submittedName>
</protein>
<dbReference type="InterPro" id="IPR001320">
    <property type="entry name" value="Iontro_rcpt_C"/>
</dbReference>
<name>A0A226E9U9_FOLCA</name>
<keyword evidence="3" id="KW-1003">Cell membrane</keyword>
<dbReference type="EMBL" id="LNIX01000005">
    <property type="protein sequence ID" value="OXA53894.1"/>
    <property type="molecule type" value="Genomic_DNA"/>
</dbReference>
<dbReference type="Gene3D" id="3.40.190.10">
    <property type="entry name" value="Periplasmic binding protein-like II"/>
    <property type="match status" value="1"/>
</dbReference>
<evidence type="ECO:0000256" key="8">
    <source>
        <dbReference type="ARBA" id="ARBA00023180"/>
    </source>
</evidence>
<accession>A0A226E9U9</accession>
<dbReference type="Proteomes" id="UP000198287">
    <property type="component" value="Unassembled WGS sequence"/>
</dbReference>